<comment type="caution">
    <text evidence="1">The sequence shown here is derived from an EMBL/GenBank/DDBJ whole genome shotgun (WGS) entry which is preliminary data.</text>
</comment>
<proteinExistence type="predicted"/>
<protein>
    <submittedName>
        <fullName evidence="1">Uncharacterized protein</fullName>
    </submittedName>
</protein>
<name>A0ABT4HXM0_9BACL</name>
<gene>
    <name evidence="1" type="ORF">O0535_09710</name>
</gene>
<accession>A0ABT4HXM0</accession>
<evidence type="ECO:0000313" key="2">
    <source>
        <dbReference type="Proteomes" id="UP001067708"/>
    </source>
</evidence>
<organism evidence="1 2">
    <name type="scientific">Brevibacillus halotolerans</name>
    <dbReference type="NCBI Taxonomy" id="1507437"/>
    <lineage>
        <taxon>Bacteria</taxon>
        <taxon>Bacillati</taxon>
        <taxon>Bacillota</taxon>
        <taxon>Bacilli</taxon>
        <taxon>Bacillales</taxon>
        <taxon>Paenibacillaceae</taxon>
        <taxon>Brevibacillus</taxon>
    </lineage>
</organism>
<dbReference type="Proteomes" id="UP001067708">
    <property type="component" value="Unassembled WGS sequence"/>
</dbReference>
<reference evidence="1" key="1">
    <citation type="submission" date="2022-09" db="EMBL/GenBank/DDBJ databases">
        <title>Genome analysis and characterization of larvicidal activity of Brevibacillus strains.</title>
        <authorList>
            <person name="Patrusheva E.V."/>
            <person name="Izotova A.O."/>
            <person name="Toshchakov S.V."/>
            <person name="Sineoky S.P."/>
        </authorList>
    </citation>
    <scope>NUCLEOTIDE SEQUENCE</scope>
    <source>
        <strain evidence="1">VKPM_B-13244</strain>
    </source>
</reference>
<dbReference type="EMBL" id="JAPTNG010000006">
    <property type="protein sequence ID" value="MCZ0831062.1"/>
    <property type="molecule type" value="Genomic_DNA"/>
</dbReference>
<evidence type="ECO:0000313" key="1">
    <source>
        <dbReference type="EMBL" id="MCZ0831062.1"/>
    </source>
</evidence>
<sequence length="154" mass="17503">MEDTKYFEPSKSNMQFDNKTGWYIDSSGKTIYDPVNLQLIFSEADIVLDLKNKKIVPFRTSKELIEEQKFVSATLKAIKGFGKIVRAGGWVLEKTLGLVSKSKADLVRRYSKEIADACEMVEKGTKRAVIKALKRCNVPEDVATDITDIIFWFI</sequence>
<keyword evidence="2" id="KW-1185">Reference proteome</keyword>